<dbReference type="EMBL" id="WUPT01000005">
    <property type="protein sequence ID" value="MXQ09707.1"/>
    <property type="molecule type" value="Genomic_DNA"/>
</dbReference>
<keyword evidence="3" id="KW-1185">Reference proteome</keyword>
<comment type="caution">
    <text evidence="2">The sequence shown here is derived from an EMBL/GenBank/DDBJ whole genome shotgun (WGS) entry which is preliminary data.</text>
</comment>
<dbReference type="InterPro" id="IPR017495">
    <property type="entry name" value="PuhC"/>
</dbReference>
<evidence type="ECO:0000313" key="2">
    <source>
        <dbReference type="EMBL" id="MXQ09707.1"/>
    </source>
</evidence>
<dbReference type="AlphaFoldDB" id="A0A7C9IJ38"/>
<gene>
    <name evidence="2" type="ORF">GQ651_17820</name>
</gene>
<dbReference type="Proteomes" id="UP000480350">
    <property type="component" value="Unassembled WGS sequence"/>
</dbReference>
<evidence type="ECO:0000256" key="1">
    <source>
        <dbReference type="SAM" id="Phobius"/>
    </source>
</evidence>
<reference evidence="2 3" key="1">
    <citation type="submission" date="2019-12" db="EMBL/GenBank/DDBJ databases">
        <authorList>
            <person name="Lee S.D."/>
        </authorList>
    </citation>
    <scope>NUCLEOTIDE SEQUENCE [LARGE SCALE GENOMIC DNA]</scope>
    <source>
        <strain evidence="2 3">GH1-50</strain>
    </source>
</reference>
<evidence type="ECO:0000313" key="3">
    <source>
        <dbReference type="Proteomes" id="UP000480350"/>
    </source>
</evidence>
<organism evidence="2 3">
    <name type="scientific">Kangsaoukella pontilimi</name>
    <dbReference type="NCBI Taxonomy" id="2691042"/>
    <lineage>
        <taxon>Bacteria</taxon>
        <taxon>Pseudomonadati</taxon>
        <taxon>Pseudomonadota</taxon>
        <taxon>Alphaproteobacteria</taxon>
        <taxon>Rhodobacterales</taxon>
        <taxon>Paracoccaceae</taxon>
        <taxon>Kangsaoukella</taxon>
    </lineage>
</organism>
<keyword evidence="1" id="KW-0812">Transmembrane</keyword>
<reference evidence="2 3" key="2">
    <citation type="submission" date="2020-03" db="EMBL/GenBank/DDBJ databases">
        <title>Kangsaoukella pontilimi gen. nov., sp. nov., a new member of the family Rhodobacteraceae isolated from a tidal mudflat.</title>
        <authorList>
            <person name="Kim I.S."/>
        </authorList>
    </citation>
    <scope>NUCLEOTIDE SEQUENCE [LARGE SCALE GENOMIC DNA]</scope>
    <source>
        <strain evidence="2 3">GH1-50</strain>
    </source>
</reference>
<dbReference type="NCBIfam" id="TIGR03054">
    <property type="entry name" value="photo_alph_chp1"/>
    <property type="match status" value="1"/>
</dbReference>
<keyword evidence="1" id="KW-0472">Membrane</keyword>
<accession>A0A7C9IJ38</accession>
<proteinExistence type="predicted"/>
<protein>
    <submittedName>
        <fullName evidence="2">Photosynthetic complex assembly protein</fullName>
    </submittedName>
</protein>
<name>A0A7C9IJ38_9RHOB</name>
<feature type="transmembrane region" description="Helical" evidence="1">
    <location>
        <begin position="12"/>
        <end position="33"/>
    </location>
</feature>
<sequence length="143" mass="15591">MERRDRELIPRRLVIAMFSLAIAVVLLVSFAVITDRPLVGQPKAAPIFTERFLVLDPAGKAMRVTDANTGDVVLNVDNGGFVSVVTDGLERARIVHGTEGNPPVKLTLYQNGRLSLFDTGSGWSMELSSFGPGNRGVWLELLK</sequence>
<keyword evidence="1" id="KW-1133">Transmembrane helix</keyword>